<dbReference type="AlphaFoldDB" id="A0A3S4QBA6"/>
<dbReference type="InterPro" id="IPR011009">
    <property type="entry name" value="Kinase-like_dom_sf"/>
</dbReference>
<dbReference type="EMBL" id="NCKU01009679">
    <property type="protein sequence ID" value="RWS01187.1"/>
    <property type="molecule type" value="Genomic_DNA"/>
</dbReference>
<dbReference type="InterPro" id="IPR050236">
    <property type="entry name" value="Ser_Thr_kinase_AGC"/>
</dbReference>
<keyword evidence="3" id="KW-0723">Serine/threonine-protein kinase</keyword>
<evidence type="ECO:0000256" key="2">
    <source>
        <dbReference type="ARBA" id="ARBA00022148"/>
    </source>
</evidence>
<keyword evidence="6 12" id="KW-0418">Kinase</keyword>
<evidence type="ECO:0000256" key="9">
    <source>
        <dbReference type="ARBA" id="ARBA00047899"/>
    </source>
</evidence>
<dbReference type="InterPro" id="IPR000719">
    <property type="entry name" value="Prot_kinase_dom"/>
</dbReference>
<evidence type="ECO:0000256" key="5">
    <source>
        <dbReference type="ARBA" id="ARBA00022741"/>
    </source>
</evidence>
<dbReference type="PROSITE" id="PS50011">
    <property type="entry name" value="PROTEIN_KINASE_DOM"/>
    <property type="match status" value="1"/>
</dbReference>
<dbReference type="Pfam" id="PF00069">
    <property type="entry name" value="Pkinase"/>
    <property type="match status" value="1"/>
</dbReference>
<dbReference type="InterPro" id="IPR008271">
    <property type="entry name" value="Ser/Thr_kinase_AS"/>
</dbReference>
<protein>
    <recommendedName>
        <fullName evidence="2">Serine/threonine-protein kinase greatwall</fullName>
        <ecNumber evidence="1">2.7.11.1</ecNumber>
    </recommendedName>
    <alternativeName>
        <fullName evidence="8">Microtubule-associated serine/threonine-protein kinase-like</fullName>
    </alternativeName>
</protein>
<dbReference type="Gene3D" id="1.10.510.10">
    <property type="entry name" value="Transferase(Phosphotransferase) domain 1"/>
    <property type="match status" value="1"/>
</dbReference>
<comment type="caution">
    <text evidence="12">The sequence shown here is derived from an EMBL/GenBank/DDBJ whole genome shotgun (WGS) entry which is preliminary data.</text>
</comment>
<dbReference type="Proteomes" id="UP000285301">
    <property type="component" value="Unassembled WGS sequence"/>
</dbReference>
<evidence type="ECO:0000259" key="11">
    <source>
        <dbReference type="PROSITE" id="PS50011"/>
    </source>
</evidence>
<dbReference type="SMART" id="SM00220">
    <property type="entry name" value="S_TKc"/>
    <property type="match status" value="1"/>
</dbReference>
<evidence type="ECO:0000256" key="4">
    <source>
        <dbReference type="ARBA" id="ARBA00022679"/>
    </source>
</evidence>
<dbReference type="PANTHER" id="PTHR24356:SF1">
    <property type="entry name" value="SERINE_THREONINE-PROTEIN KINASE GREATWALL"/>
    <property type="match status" value="1"/>
</dbReference>
<evidence type="ECO:0000256" key="10">
    <source>
        <dbReference type="ARBA" id="ARBA00048679"/>
    </source>
</evidence>
<feature type="domain" description="Protein kinase" evidence="11">
    <location>
        <begin position="1"/>
        <end position="229"/>
    </location>
</feature>
<name>A0A3S4QBA6_9ACAR</name>
<evidence type="ECO:0000256" key="1">
    <source>
        <dbReference type="ARBA" id="ARBA00012513"/>
    </source>
</evidence>
<dbReference type="GO" id="GO:0004674">
    <property type="term" value="F:protein serine/threonine kinase activity"/>
    <property type="evidence" value="ECO:0007669"/>
    <property type="project" value="UniProtKB-KW"/>
</dbReference>
<dbReference type="PANTHER" id="PTHR24356">
    <property type="entry name" value="SERINE/THREONINE-PROTEIN KINASE"/>
    <property type="match status" value="1"/>
</dbReference>
<reference evidence="12 13" key="1">
    <citation type="journal article" date="2018" name="Gigascience">
        <title>Genomes of trombidid mites reveal novel predicted allergens and laterally-transferred genes associated with secondary metabolism.</title>
        <authorList>
            <person name="Dong X."/>
            <person name="Chaisiri K."/>
            <person name="Xia D."/>
            <person name="Armstrong S.D."/>
            <person name="Fang Y."/>
            <person name="Donnelly M.J."/>
            <person name="Kadowaki T."/>
            <person name="McGarry J.W."/>
            <person name="Darby A.C."/>
            <person name="Makepeace B.L."/>
        </authorList>
    </citation>
    <scope>NUCLEOTIDE SEQUENCE [LARGE SCALE GENOMIC DNA]</scope>
    <source>
        <strain evidence="12">UoL-WK</strain>
    </source>
</reference>
<dbReference type="PROSITE" id="PS00108">
    <property type="entry name" value="PROTEIN_KINASE_ST"/>
    <property type="match status" value="1"/>
</dbReference>
<evidence type="ECO:0000256" key="7">
    <source>
        <dbReference type="ARBA" id="ARBA00022840"/>
    </source>
</evidence>
<proteinExistence type="predicted"/>
<evidence type="ECO:0000313" key="13">
    <source>
        <dbReference type="Proteomes" id="UP000285301"/>
    </source>
</evidence>
<dbReference type="GO" id="GO:0035556">
    <property type="term" value="P:intracellular signal transduction"/>
    <property type="evidence" value="ECO:0007669"/>
    <property type="project" value="TreeGrafter"/>
</dbReference>
<evidence type="ECO:0000256" key="8">
    <source>
        <dbReference type="ARBA" id="ARBA00033099"/>
    </source>
</evidence>
<evidence type="ECO:0000313" key="12">
    <source>
        <dbReference type="EMBL" id="RWS01187.1"/>
    </source>
</evidence>
<dbReference type="SUPFAM" id="SSF56112">
    <property type="entry name" value="Protein kinase-like (PK-like)"/>
    <property type="match status" value="1"/>
</dbReference>
<comment type="catalytic activity">
    <reaction evidence="10">
        <text>L-seryl-[protein] + ATP = O-phospho-L-seryl-[protein] + ADP + H(+)</text>
        <dbReference type="Rhea" id="RHEA:17989"/>
        <dbReference type="Rhea" id="RHEA-COMP:9863"/>
        <dbReference type="Rhea" id="RHEA-COMP:11604"/>
        <dbReference type="ChEBI" id="CHEBI:15378"/>
        <dbReference type="ChEBI" id="CHEBI:29999"/>
        <dbReference type="ChEBI" id="CHEBI:30616"/>
        <dbReference type="ChEBI" id="CHEBI:83421"/>
        <dbReference type="ChEBI" id="CHEBI:456216"/>
        <dbReference type="EC" id="2.7.11.1"/>
    </reaction>
</comment>
<accession>A0A3S4QBA6</accession>
<feature type="non-terminal residue" evidence="12">
    <location>
        <position position="1"/>
    </location>
</feature>
<evidence type="ECO:0000256" key="3">
    <source>
        <dbReference type="ARBA" id="ARBA00022527"/>
    </source>
</evidence>
<evidence type="ECO:0000256" key="6">
    <source>
        <dbReference type="ARBA" id="ARBA00022777"/>
    </source>
</evidence>
<sequence>GDLRALCVKWPHHGEDLSSELKALSLIGPHKHVCQMEYFINSPKGIFLIFERHSSSLSSYFAKLGRIDARQAMLIFAQIHLALSYVHSLGYVHHDVKPDNILITTSGNVKLADFGLLNKMQKDAYAEYDYRGTRDYFAPECFKSKFVSSFIDYWALTVSIMELYYGLHPFEHPSTPRLTKNNILYNAPYYSIRNKPLHTAAEHEFFLAFLEKNPDDRPNPPSFVDFAFFSSFTKAGFSISKMERGHYGSVFQPYPLPLIPNNHKILTVPGVGGGKAIKRKRTSERTSFKIAKKILAGKIKI</sequence>
<comment type="catalytic activity">
    <reaction evidence="9">
        <text>L-threonyl-[protein] + ATP = O-phospho-L-threonyl-[protein] + ADP + H(+)</text>
        <dbReference type="Rhea" id="RHEA:46608"/>
        <dbReference type="Rhea" id="RHEA-COMP:11060"/>
        <dbReference type="Rhea" id="RHEA-COMP:11605"/>
        <dbReference type="ChEBI" id="CHEBI:15378"/>
        <dbReference type="ChEBI" id="CHEBI:30013"/>
        <dbReference type="ChEBI" id="CHEBI:30616"/>
        <dbReference type="ChEBI" id="CHEBI:61977"/>
        <dbReference type="ChEBI" id="CHEBI:456216"/>
        <dbReference type="EC" id="2.7.11.1"/>
    </reaction>
</comment>
<keyword evidence="13" id="KW-1185">Reference proteome</keyword>
<dbReference type="OrthoDB" id="541276at2759"/>
<keyword evidence="7" id="KW-0067">ATP-binding</keyword>
<organism evidence="12 13">
    <name type="scientific">Dinothrombium tinctorium</name>
    <dbReference type="NCBI Taxonomy" id="1965070"/>
    <lineage>
        <taxon>Eukaryota</taxon>
        <taxon>Metazoa</taxon>
        <taxon>Ecdysozoa</taxon>
        <taxon>Arthropoda</taxon>
        <taxon>Chelicerata</taxon>
        <taxon>Arachnida</taxon>
        <taxon>Acari</taxon>
        <taxon>Acariformes</taxon>
        <taxon>Trombidiformes</taxon>
        <taxon>Prostigmata</taxon>
        <taxon>Anystina</taxon>
        <taxon>Parasitengona</taxon>
        <taxon>Trombidioidea</taxon>
        <taxon>Trombidiidae</taxon>
        <taxon>Dinothrombium</taxon>
    </lineage>
</organism>
<keyword evidence="4" id="KW-0808">Transferase</keyword>
<dbReference type="GO" id="GO:0005524">
    <property type="term" value="F:ATP binding"/>
    <property type="evidence" value="ECO:0007669"/>
    <property type="project" value="UniProtKB-KW"/>
</dbReference>
<gene>
    <name evidence="12" type="ORF">B4U79_11328</name>
</gene>
<dbReference type="STRING" id="1965070.A0A3S4QBA6"/>
<dbReference type="EC" id="2.7.11.1" evidence="1"/>
<keyword evidence="5" id="KW-0547">Nucleotide-binding</keyword>